<dbReference type="Proteomes" id="UP000636960">
    <property type="component" value="Unassembled WGS sequence"/>
</dbReference>
<dbReference type="SUPFAM" id="SSF46689">
    <property type="entry name" value="Homeodomain-like"/>
    <property type="match status" value="2"/>
</dbReference>
<reference evidence="5" key="1">
    <citation type="submission" date="2021-01" db="EMBL/GenBank/DDBJ databases">
        <title>Whole genome shotgun sequence of Actinoplanes rishiriensis NBRC 108556.</title>
        <authorList>
            <person name="Komaki H."/>
            <person name="Tamura T."/>
        </authorList>
    </citation>
    <scope>NUCLEOTIDE SEQUENCE</scope>
    <source>
        <strain evidence="5">NBRC 108556</strain>
    </source>
</reference>
<evidence type="ECO:0000259" key="4">
    <source>
        <dbReference type="PROSITE" id="PS01124"/>
    </source>
</evidence>
<dbReference type="PANTHER" id="PTHR46796">
    <property type="entry name" value="HTH-TYPE TRANSCRIPTIONAL ACTIVATOR RHAS-RELATED"/>
    <property type="match status" value="1"/>
</dbReference>
<dbReference type="InterPro" id="IPR032783">
    <property type="entry name" value="AraC_lig"/>
</dbReference>
<dbReference type="Pfam" id="PF12852">
    <property type="entry name" value="Cupin_6"/>
    <property type="match status" value="1"/>
</dbReference>
<dbReference type="InterPro" id="IPR009057">
    <property type="entry name" value="Homeodomain-like_sf"/>
</dbReference>
<dbReference type="EMBL" id="BOMV01000077">
    <property type="protein sequence ID" value="GIE99908.1"/>
    <property type="molecule type" value="Genomic_DNA"/>
</dbReference>
<comment type="caution">
    <text evidence="5">The sequence shown here is derived from an EMBL/GenBank/DDBJ whole genome shotgun (WGS) entry which is preliminary data.</text>
</comment>
<gene>
    <name evidence="5" type="ORF">Ari01nite_73730</name>
</gene>
<dbReference type="GO" id="GO:0043565">
    <property type="term" value="F:sequence-specific DNA binding"/>
    <property type="evidence" value="ECO:0007669"/>
    <property type="project" value="InterPro"/>
</dbReference>
<dbReference type="PROSITE" id="PS01124">
    <property type="entry name" value="HTH_ARAC_FAMILY_2"/>
    <property type="match status" value="1"/>
</dbReference>
<proteinExistence type="predicted"/>
<name>A0A919MY96_9ACTN</name>
<feature type="domain" description="HTH araC/xylS-type" evidence="4">
    <location>
        <begin position="202"/>
        <end position="300"/>
    </location>
</feature>
<sequence length="300" mass="32001">MDLLSATLRELRLESAGYRWLELGRAARVAFDRAGLRGVHHVARGHCELVQADGTVQPLTAGDLVIFPRGDAHLLRSPEAGTGPVVSSFDLAMRTPGNRLRAGGPGTEAVVVCGAFLVGEADHPAWRGLPRTIHLPGVDGRPPDWLATLLEALAAEVFDGGPGSDLVMARLSDALIVRALRHYGHTDDRPGWLSGLRDPYVAPALEAIHADPGRAWTVAGLASTAGLSRAAFAARFTRQVGEPVMRYVLTLRMQRAKALLRDGHTTVAAVAGRLGYRSDVAFAAAFKRETGSSPGAYRRS</sequence>
<keyword evidence="2" id="KW-0238">DNA-binding</keyword>
<keyword evidence="3" id="KW-0804">Transcription</keyword>
<dbReference type="Gene3D" id="1.10.10.60">
    <property type="entry name" value="Homeodomain-like"/>
    <property type="match status" value="1"/>
</dbReference>
<dbReference type="PANTHER" id="PTHR46796:SF7">
    <property type="entry name" value="ARAC FAMILY TRANSCRIPTIONAL REGULATOR"/>
    <property type="match status" value="1"/>
</dbReference>
<protein>
    <submittedName>
        <fullName evidence="5">AraC family transcriptional regulator</fullName>
    </submittedName>
</protein>
<accession>A0A919MY96</accession>
<dbReference type="InterPro" id="IPR018060">
    <property type="entry name" value="HTH_AraC"/>
</dbReference>
<dbReference type="Pfam" id="PF12833">
    <property type="entry name" value="HTH_18"/>
    <property type="match status" value="1"/>
</dbReference>
<evidence type="ECO:0000256" key="2">
    <source>
        <dbReference type="ARBA" id="ARBA00023125"/>
    </source>
</evidence>
<organism evidence="5 6">
    <name type="scientific">Paractinoplanes rishiriensis</name>
    <dbReference type="NCBI Taxonomy" id="1050105"/>
    <lineage>
        <taxon>Bacteria</taxon>
        <taxon>Bacillati</taxon>
        <taxon>Actinomycetota</taxon>
        <taxon>Actinomycetes</taxon>
        <taxon>Micromonosporales</taxon>
        <taxon>Micromonosporaceae</taxon>
        <taxon>Paractinoplanes</taxon>
    </lineage>
</organism>
<dbReference type="AlphaFoldDB" id="A0A919MY96"/>
<evidence type="ECO:0000313" key="6">
    <source>
        <dbReference type="Proteomes" id="UP000636960"/>
    </source>
</evidence>
<dbReference type="SUPFAM" id="SSF51182">
    <property type="entry name" value="RmlC-like cupins"/>
    <property type="match status" value="1"/>
</dbReference>
<dbReference type="RefSeq" id="WP_203787062.1">
    <property type="nucleotide sequence ID" value="NZ_BOMV01000077.1"/>
</dbReference>
<evidence type="ECO:0000256" key="1">
    <source>
        <dbReference type="ARBA" id="ARBA00023015"/>
    </source>
</evidence>
<keyword evidence="6" id="KW-1185">Reference proteome</keyword>
<evidence type="ECO:0000256" key="3">
    <source>
        <dbReference type="ARBA" id="ARBA00023163"/>
    </source>
</evidence>
<dbReference type="GO" id="GO:0003700">
    <property type="term" value="F:DNA-binding transcription factor activity"/>
    <property type="evidence" value="ECO:0007669"/>
    <property type="project" value="InterPro"/>
</dbReference>
<dbReference type="SMART" id="SM00342">
    <property type="entry name" value="HTH_ARAC"/>
    <property type="match status" value="1"/>
</dbReference>
<dbReference type="InterPro" id="IPR011051">
    <property type="entry name" value="RmlC_Cupin_sf"/>
</dbReference>
<evidence type="ECO:0000313" key="5">
    <source>
        <dbReference type="EMBL" id="GIE99908.1"/>
    </source>
</evidence>
<dbReference type="InterPro" id="IPR050204">
    <property type="entry name" value="AraC_XylS_family_regulators"/>
</dbReference>
<keyword evidence="1" id="KW-0805">Transcription regulation</keyword>